<dbReference type="InterPro" id="IPR032259">
    <property type="entry name" value="HIBYL-CoA-H"/>
</dbReference>
<dbReference type="GO" id="GO:0016829">
    <property type="term" value="F:lyase activity"/>
    <property type="evidence" value="ECO:0007669"/>
    <property type="project" value="UniProtKB-KW"/>
</dbReference>
<evidence type="ECO:0000259" key="4">
    <source>
        <dbReference type="Pfam" id="PF16113"/>
    </source>
</evidence>
<dbReference type="GO" id="GO:0006574">
    <property type="term" value="P:L-valine catabolic process"/>
    <property type="evidence" value="ECO:0007669"/>
    <property type="project" value="TreeGrafter"/>
</dbReference>
<keyword evidence="3" id="KW-0378">Hydrolase</keyword>
<evidence type="ECO:0000313" key="6">
    <source>
        <dbReference type="Proteomes" id="UP001223420"/>
    </source>
</evidence>
<dbReference type="RefSeq" id="WP_230368466.1">
    <property type="nucleotide sequence ID" value="NZ_JAJALK010000030.1"/>
</dbReference>
<gene>
    <name evidence="5" type="ORF">QO001_005616</name>
</gene>
<evidence type="ECO:0000256" key="2">
    <source>
        <dbReference type="ARBA" id="ARBA00011915"/>
    </source>
</evidence>
<protein>
    <recommendedName>
        <fullName evidence="2">3-hydroxyisobutyryl-CoA hydrolase</fullName>
        <ecNumber evidence="2">3.1.2.4</ecNumber>
    </recommendedName>
</protein>
<sequence length="355" mass="37884">MHVLMKMASSNEVEFERRGALGLVTLNRPKALNALTLGMIKAMRAQLRAWEDDARVTRVVVQGSGGRAFCAGGDVRRIYEAARAGEHELMFEIWRSEYDLVAAMARYAKPIIALIDGIAMGGGVGISVHGRYRVASETYAFAMPEVGIGFIPDVGTTYLLPRLPGHSGTYLALTGNRIGPGDALALGLATHAANAADFPAILDGLAEEGPIDTVLSAHAAPWPSAGPVVLEAALLDACFSADSVQAVLANLDAVAGSDFASATARTIRSRSPTSLCLAHEQMRRGLSLTLLEAISTEYRLVTRIMRGHDFYEGVRAVLIDKDNRPAWQPAALDDVDRTAILSAFEPTGDPEPNFG</sequence>
<evidence type="ECO:0000313" key="5">
    <source>
        <dbReference type="EMBL" id="MDQ0546664.1"/>
    </source>
</evidence>
<reference evidence="5" key="1">
    <citation type="submission" date="2023-07" db="EMBL/GenBank/DDBJ databases">
        <title>Genomic Encyclopedia of Type Strains, Phase IV (KMG-IV): sequencing the most valuable type-strain genomes for metagenomic binning, comparative biology and taxonomic classification.</title>
        <authorList>
            <person name="Goeker M."/>
        </authorList>
    </citation>
    <scope>NUCLEOTIDE SEQUENCE</scope>
    <source>
        <strain evidence="5">DSM 19569</strain>
    </source>
</reference>
<feature type="domain" description="Enoyl-CoA hydratase/isomerase" evidence="4">
    <location>
        <begin position="22"/>
        <end position="344"/>
    </location>
</feature>
<keyword evidence="5" id="KW-0456">Lyase</keyword>
<evidence type="ECO:0000256" key="3">
    <source>
        <dbReference type="ARBA" id="ARBA00022801"/>
    </source>
</evidence>
<evidence type="ECO:0000256" key="1">
    <source>
        <dbReference type="ARBA" id="ARBA00001709"/>
    </source>
</evidence>
<dbReference type="Pfam" id="PF16113">
    <property type="entry name" value="ECH_2"/>
    <property type="match status" value="1"/>
</dbReference>
<comment type="catalytic activity">
    <reaction evidence="1">
        <text>3-hydroxy-2-methylpropanoyl-CoA + H2O = 3-hydroxy-2-methylpropanoate + CoA + H(+)</text>
        <dbReference type="Rhea" id="RHEA:20888"/>
        <dbReference type="ChEBI" id="CHEBI:11805"/>
        <dbReference type="ChEBI" id="CHEBI:15377"/>
        <dbReference type="ChEBI" id="CHEBI:15378"/>
        <dbReference type="ChEBI" id="CHEBI:57287"/>
        <dbReference type="ChEBI" id="CHEBI:57340"/>
        <dbReference type="EC" id="3.1.2.4"/>
    </reaction>
</comment>
<dbReference type="InterPro" id="IPR029045">
    <property type="entry name" value="ClpP/crotonase-like_dom_sf"/>
</dbReference>
<comment type="caution">
    <text evidence="5">The sequence shown here is derived from an EMBL/GenBank/DDBJ whole genome shotgun (WGS) entry which is preliminary data.</text>
</comment>
<dbReference type="CDD" id="cd06558">
    <property type="entry name" value="crotonase-like"/>
    <property type="match status" value="1"/>
</dbReference>
<dbReference type="NCBIfam" id="NF004127">
    <property type="entry name" value="PRK05617.1"/>
    <property type="match status" value="1"/>
</dbReference>
<dbReference type="GO" id="GO:0005829">
    <property type="term" value="C:cytosol"/>
    <property type="evidence" value="ECO:0007669"/>
    <property type="project" value="TreeGrafter"/>
</dbReference>
<dbReference type="SUPFAM" id="SSF52096">
    <property type="entry name" value="ClpP/crotonase"/>
    <property type="match status" value="1"/>
</dbReference>
<dbReference type="GO" id="GO:0003860">
    <property type="term" value="F:3-hydroxyisobutyryl-CoA hydrolase activity"/>
    <property type="evidence" value="ECO:0007669"/>
    <property type="project" value="UniProtKB-EC"/>
</dbReference>
<dbReference type="Proteomes" id="UP001223420">
    <property type="component" value="Unassembled WGS sequence"/>
</dbReference>
<organism evidence="5 6">
    <name type="scientific">Methylobacterium brachiatum</name>
    <dbReference type="NCBI Taxonomy" id="269660"/>
    <lineage>
        <taxon>Bacteria</taxon>
        <taxon>Pseudomonadati</taxon>
        <taxon>Pseudomonadota</taxon>
        <taxon>Alphaproteobacteria</taxon>
        <taxon>Hyphomicrobiales</taxon>
        <taxon>Methylobacteriaceae</taxon>
        <taxon>Methylobacterium</taxon>
    </lineage>
</organism>
<dbReference type="PANTHER" id="PTHR43176">
    <property type="entry name" value="3-HYDROXYISOBUTYRYL-COA HYDROLASE-RELATED"/>
    <property type="match status" value="1"/>
</dbReference>
<dbReference type="InterPro" id="IPR045004">
    <property type="entry name" value="ECH_dom"/>
</dbReference>
<dbReference type="EC" id="3.1.2.4" evidence="2"/>
<dbReference type="PANTHER" id="PTHR43176:SF3">
    <property type="entry name" value="3-HYDROXYISOBUTYRYL-COA HYDROLASE, MITOCHONDRIAL"/>
    <property type="match status" value="1"/>
</dbReference>
<dbReference type="AlphaFoldDB" id="A0AAJ1TXS4"/>
<name>A0AAJ1TXS4_9HYPH</name>
<accession>A0AAJ1TXS4</accession>
<dbReference type="EMBL" id="JAUSWL010000016">
    <property type="protein sequence ID" value="MDQ0546664.1"/>
    <property type="molecule type" value="Genomic_DNA"/>
</dbReference>
<dbReference type="Gene3D" id="3.90.226.10">
    <property type="entry name" value="2-enoyl-CoA Hydratase, Chain A, domain 1"/>
    <property type="match status" value="1"/>
</dbReference>
<proteinExistence type="predicted"/>